<dbReference type="Gene3D" id="3.90.190.10">
    <property type="entry name" value="Protein tyrosine phosphatase superfamily"/>
    <property type="match status" value="1"/>
</dbReference>
<evidence type="ECO:0000313" key="2">
    <source>
        <dbReference type="EMBL" id="XDO97607.1"/>
    </source>
</evidence>
<protein>
    <submittedName>
        <fullName evidence="2">TIGR01244 family sulfur transferase</fullName>
    </submittedName>
</protein>
<keyword evidence="2" id="KW-0808">Transferase</keyword>
<feature type="domain" description="Beta-lactamase hydrolase-like protein phosphatase-like" evidence="1">
    <location>
        <begin position="4"/>
        <end position="110"/>
    </location>
</feature>
<organism evidence="2">
    <name type="scientific">Caulobacter sp. 73W</name>
    <dbReference type="NCBI Taxonomy" id="3161137"/>
    <lineage>
        <taxon>Bacteria</taxon>
        <taxon>Pseudomonadati</taxon>
        <taxon>Pseudomonadota</taxon>
        <taxon>Alphaproteobacteria</taxon>
        <taxon>Caulobacterales</taxon>
        <taxon>Caulobacteraceae</taxon>
        <taxon>Caulobacter</taxon>
    </lineage>
</organism>
<dbReference type="InterPro" id="IPR029021">
    <property type="entry name" value="Prot-tyrosine_phosphatase-like"/>
</dbReference>
<dbReference type="EMBL" id="CP158375">
    <property type="protein sequence ID" value="XDO97607.1"/>
    <property type="molecule type" value="Genomic_DNA"/>
</dbReference>
<dbReference type="CDD" id="cd14503">
    <property type="entry name" value="PTP-bact"/>
    <property type="match status" value="1"/>
</dbReference>
<sequence length="136" mass="14300">MSRFRTVTDKISVSPQITPADVSAAADEGFALIVNNRPDGEEPGQPDGAEISAAAEEAGLGYIYIPVRGMPTPDQVEAVREAVDEAHGKVLLFCRSGTRSIVSWSLGQAQSGANSRDELVELGEAAGYDLSGVLPR</sequence>
<dbReference type="GO" id="GO:0016740">
    <property type="term" value="F:transferase activity"/>
    <property type="evidence" value="ECO:0007669"/>
    <property type="project" value="UniProtKB-KW"/>
</dbReference>
<dbReference type="Pfam" id="PF04273">
    <property type="entry name" value="BLH_phosphatase"/>
    <property type="match status" value="1"/>
</dbReference>
<dbReference type="GO" id="GO:0016787">
    <property type="term" value="F:hydrolase activity"/>
    <property type="evidence" value="ECO:0007669"/>
    <property type="project" value="InterPro"/>
</dbReference>
<dbReference type="AlphaFoldDB" id="A0AB39KUG8"/>
<evidence type="ECO:0000259" key="1">
    <source>
        <dbReference type="Pfam" id="PF04273"/>
    </source>
</evidence>
<gene>
    <name evidence="2" type="ORF">ABOZ73_04080</name>
</gene>
<reference evidence="2" key="1">
    <citation type="submission" date="2024-06" db="EMBL/GenBank/DDBJ databases">
        <title>Caulobacter inopinatus, sp. nov.</title>
        <authorList>
            <person name="Donachie S.P."/>
        </authorList>
    </citation>
    <scope>NUCLEOTIDE SEQUENCE</scope>
    <source>
        <strain evidence="2">73W</strain>
    </source>
</reference>
<dbReference type="RefSeq" id="WP_369060947.1">
    <property type="nucleotide sequence ID" value="NZ_CP158375.1"/>
</dbReference>
<accession>A0AB39KUG8</accession>
<proteinExistence type="predicted"/>
<dbReference type="InterPro" id="IPR005939">
    <property type="entry name" value="BLH_phosphatase-like"/>
</dbReference>
<dbReference type="NCBIfam" id="TIGR01244">
    <property type="entry name" value="TIGR01244 family sulfur transferase"/>
    <property type="match status" value="1"/>
</dbReference>
<name>A0AB39KUG8_9CAUL</name>
<dbReference type="SUPFAM" id="SSF52799">
    <property type="entry name" value="(Phosphotyrosine protein) phosphatases II"/>
    <property type="match status" value="1"/>
</dbReference>